<keyword evidence="2" id="KW-1185">Reference proteome</keyword>
<name>A4C857_9GAMM</name>
<sequence>MLLSKEDFDAIATGNEEWLSFSKKDKVKQG</sequence>
<dbReference type="HOGENOM" id="CLU_3405003_0_0_6"/>
<dbReference type="EC" id="2.6.1.1" evidence="1"/>
<gene>
    <name evidence="1" type="ORF">PTD2_07009</name>
</gene>
<evidence type="ECO:0000313" key="2">
    <source>
        <dbReference type="Proteomes" id="UP000006201"/>
    </source>
</evidence>
<dbReference type="AlphaFoldDB" id="A4C857"/>
<dbReference type="GO" id="GO:0004069">
    <property type="term" value="F:L-aspartate:2-oxoglutarate aminotransferase activity"/>
    <property type="evidence" value="ECO:0007669"/>
    <property type="project" value="UniProtKB-EC"/>
</dbReference>
<dbReference type="Proteomes" id="UP000006201">
    <property type="component" value="Unassembled WGS sequence"/>
</dbReference>
<keyword evidence="1" id="KW-0808">Transferase</keyword>
<accession>A4C857</accession>
<dbReference type="STRING" id="87626.PTD2_07009"/>
<organism evidence="1 2">
    <name type="scientific">Pseudoalteromonas tunicata D2</name>
    <dbReference type="NCBI Taxonomy" id="87626"/>
    <lineage>
        <taxon>Bacteria</taxon>
        <taxon>Pseudomonadati</taxon>
        <taxon>Pseudomonadota</taxon>
        <taxon>Gammaproteobacteria</taxon>
        <taxon>Alteromonadales</taxon>
        <taxon>Pseudoalteromonadaceae</taxon>
        <taxon>Pseudoalteromonas</taxon>
    </lineage>
</organism>
<dbReference type="EMBL" id="AAOH01000003">
    <property type="protein sequence ID" value="EAR28772.1"/>
    <property type="molecule type" value="Genomic_DNA"/>
</dbReference>
<evidence type="ECO:0000313" key="1">
    <source>
        <dbReference type="EMBL" id="EAR28772.1"/>
    </source>
</evidence>
<comment type="caution">
    <text evidence="1">The sequence shown here is derived from an EMBL/GenBank/DDBJ whole genome shotgun (WGS) entry which is preliminary data.</text>
</comment>
<proteinExistence type="predicted"/>
<reference evidence="1 2" key="1">
    <citation type="submission" date="2006-02" db="EMBL/GenBank/DDBJ databases">
        <authorList>
            <person name="Moran M.A."/>
            <person name="Kjelleberg S."/>
            <person name="Egan S."/>
            <person name="Saunders N."/>
            <person name="Thomas T."/>
            <person name="Ferriera S."/>
            <person name="Johnson J."/>
            <person name="Kravitz S."/>
            <person name="Halpern A."/>
            <person name="Remington K."/>
            <person name="Beeson K."/>
            <person name="Tran B."/>
            <person name="Rogers Y.-H."/>
            <person name="Friedman R."/>
            <person name="Venter J.C."/>
        </authorList>
    </citation>
    <scope>NUCLEOTIDE SEQUENCE [LARGE SCALE GENOMIC DNA]</scope>
    <source>
        <strain evidence="1 2">D2</strain>
    </source>
</reference>
<protein>
    <submittedName>
        <fullName evidence="1">Aspartate aminotransferase</fullName>
        <ecNumber evidence="1">2.6.1.1</ecNumber>
    </submittedName>
</protein>
<keyword evidence="1" id="KW-0032">Aminotransferase</keyword>